<evidence type="ECO:0000313" key="2">
    <source>
        <dbReference type="Proteomes" id="UP000826540"/>
    </source>
</evidence>
<name>A0ABX8WUJ9_9CYAN</name>
<proteinExistence type="predicted"/>
<keyword evidence="2" id="KW-1185">Reference proteome</keyword>
<dbReference type="Proteomes" id="UP000826540">
    <property type="component" value="Chromosome"/>
</dbReference>
<protein>
    <submittedName>
        <fullName evidence="1">Uncharacterized protein</fullName>
    </submittedName>
</protein>
<dbReference type="RefSeq" id="WP_220608315.1">
    <property type="nucleotide sequence ID" value="NZ_CP080598.1"/>
</dbReference>
<accession>A0ABX8WUJ9</accession>
<evidence type="ECO:0000313" key="1">
    <source>
        <dbReference type="EMBL" id="QYX30067.1"/>
    </source>
</evidence>
<gene>
    <name evidence="1" type="ORF">K2F26_13955</name>
</gene>
<dbReference type="EMBL" id="CP080598">
    <property type="protein sequence ID" value="QYX30067.1"/>
    <property type="molecule type" value="Genomic_DNA"/>
</dbReference>
<organism evidence="1 2">
    <name type="scientific">Sphaerospermopsis torques-reginae ITEP-024</name>
    <dbReference type="NCBI Taxonomy" id="984208"/>
    <lineage>
        <taxon>Bacteria</taxon>
        <taxon>Bacillati</taxon>
        <taxon>Cyanobacteriota</taxon>
        <taxon>Cyanophyceae</taxon>
        <taxon>Nostocales</taxon>
        <taxon>Aphanizomenonaceae</taxon>
        <taxon>Sphaerospermopsis</taxon>
        <taxon>Sphaerospermopsis torques-reginae</taxon>
    </lineage>
</organism>
<sequence length="72" mass="8201">MTEIEILIGFIGIELALASFLYKIFKDFQIQVQEEIDSKTKTNFLALESIIKPTFRTSKCSTYTSIISSIEC</sequence>
<reference evidence="1 2" key="1">
    <citation type="journal article" date="2022" name="J. Am. Chem. Soc.">
        <title>Biosynthesis of Guanitoxin Enables Global Environmental Detection in Freshwater Cyanobacteria.</title>
        <authorList>
            <person name="Lima S.T."/>
            <person name="Fallon T.R."/>
            <person name="Cordoza J.L."/>
            <person name="Chekan J.R."/>
            <person name="Delbaje E."/>
            <person name="Hopiavuori A.R."/>
            <person name="Alvarenga D.O."/>
            <person name="Wood S.M."/>
            <person name="Luhavaya H."/>
            <person name="Baumgartner J.T."/>
            <person name="Dorr F.A."/>
            <person name="Etchegaray A."/>
            <person name="Pinto E."/>
            <person name="McKinnie S.M.K."/>
            <person name="Fiore M.F."/>
            <person name="Moore B.S."/>
        </authorList>
    </citation>
    <scope>NUCLEOTIDE SEQUENCE [LARGE SCALE GENOMIC DNA]</scope>
    <source>
        <strain evidence="1 2">ITEP-024</strain>
    </source>
</reference>